<gene>
    <name evidence="1" type="primary">orf106</name>
</gene>
<dbReference type="RefSeq" id="YP_009519522.1">
    <property type="nucleotide sequence ID" value="NC_039526.1"/>
</dbReference>
<dbReference type="AlphaFoldDB" id="A0A386B1E3"/>
<proteinExistence type="predicted"/>
<evidence type="ECO:0000313" key="1">
    <source>
        <dbReference type="EMBL" id="AYC65507.1"/>
    </source>
</evidence>
<geneLocation type="chloroplast" evidence="1"/>
<reference evidence="1" key="2">
    <citation type="journal article" date="2019" name="Mol. Phylogenet. Evol.">
        <title>Reassessment of the classification of bryopsidales (chlorophyta) based on chloroplast phylogenomic analyses.</title>
        <authorList>
            <person name="Cremen M.C."/>
            <person name="Leliaert F."/>
            <person name="West J."/>
            <person name="Lam D.W."/>
            <person name="Shimada S."/>
            <person name="Lopez-Bautista J.M."/>
            <person name="Verbruggen H."/>
        </authorList>
    </citation>
    <scope>NUCLEOTIDE SEQUENCE</scope>
</reference>
<dbReference type="EMBL" id="MH591110">
    <property type="protein sequence ID" value="AYC65507.1"/>
    <property type="molecule type" value="Genomic_DNA"/>
</dbReference>
<organism evidence="1">
    <name type="scientific">Rhipiliopsis peltata</name>
    <dbReference type="NCBI Taxonomy" id="2320810"/>
    <lineage>
        <taxon>Eukaryota</taxon>
        <taxon>Viridiplantae</taxon>
        <taxon>Chlorophyta</taxon>
        <taxon>core chlorophytes</taxon>
        <taxon>Ulvophyceae</taxon>
        <taxon>TCBD clade</taxon>
        <taxon>Bryopsidales</taxon>
        <taxon>Halimedineae</taxon>
        <taxon>Halimedaceae</taxon>
        <taxon>Rhipiliopsideae</taxon>
        <taxon>Rhipiliopsis</taxon>
    </lineage>
</organism>
<reference evidence="1" key="1">
    <citation type="submission" date="2018-07" db="EMBL/GenBank/DDBJ databases">
        <authorList>
            <person name="Quirk P.G."/>
            <person name="Krulwich T.A."/>
        </authorList>
    </citation>
    <scope>NUCLEOTIDE SEQUENCE</scope>
</reference>
<name>A0A386B1E3_9CHLO</name>
<sequence>MKQRQPIQQYSSESRMNISLGLVQVVEVQRSPICKAFRIAVSVAVKYIFLSKSNPARDWRTEVAELRQELHQEILHGKWEKKWVMNVGRLYFICGASPEKARDFE</sequence>
<protein>
    <submittedName>
        <fullName evidence="1">Uncharacterized protein</fullName>
    </submittedName>
</protein>
<dbReference type="GeneID" id="38279404"/>
<keyword evidence="1" id="KW-0934">Plastid</keyword>
<accession>A0A386B1E3</accession>
<keyword evidence="1" id="KW-0150">Chloroplast</keyword>